<keyword evidence="1" id="KW-1133">Transmembrane helix</keyword>
<dbReference type="PANTHER" id="PTHR43179">
    <property type="entry name" value="RHAMNOSYLTRANSFERASE WBBL"/>
    <property type="match status" value="1"/>
</dbReference>
<evidence type="ECO:0000259" key="2">
    <source>
        <dbReference type="Pfam" id="PF00535"/>
    </source>
</evidence>
<protein>
    <submittedName>
        <fullName evidence="3">N-acetylglucosaminyl-diphospho-decaprenol L-rhamnosyltransferase</fullName>
        <ecNumber evidence="3">2.4.1.289</ecNumber>
    </submittedName>
</protein>
<feature type="domain" description="Glycosyltransferase 2-like" evidence="2">
    <location>
        <begin position="4"/>
        <end position="113"/>
    </location>
</feature>
<name>A0A9W4TJD0_9FLAO</name>
<dbReference type="CDD" id="cd04186">
    <property type="entry name" value="GT_2_like_c"/>
    <property type="match status" value="1"/>
</dbReference>
<dbReference type="InterPro" id="IPR001173">
    <property type="entry name" value="Glyco_trans_2-like"/>
</dbReference>
<evidence type="ECO:0000313" key="4">
    <source>
        <dbReference type="Proteomes" id="UP001152749"/>
    </source>
</evidence>
<proteinExistence type="predicted"/>
<keyword evidence="3" id="KW-0808">Transferase</keyword>
<dbReference type="EC" id="2.4.1.289" evidence="3"/>
<dbReference type="RefSeq" id="WP_263361743.1">
    <property type="nucleotide sequence ID" value="NZ_OX336425.1"/>
</dbReference>
<organism evidence="3 4">
    <name type="scientific">Flavobacterium collinsii</name>
    <dbReference type="NCBI Taxonomy" id="1114861"/>
    <lineage>
        <taxon>Bacteria</taxon>
        <taxon>Pseudomonadati</taxon>
        <taxon>Bacteroidota</taxon>
        <taxon>Flavobacteriia</taxon>
        <taxon>Flavobacteriales</taxon>
        <taxon>Flavobacteriaceae</taxon>
        <taxon>Flavobacterium</taxon>
    </lineage>
</organism>
<feature type="transmembrane region" description="Helical" evidence="1">
    <location>
        <begin position="258"/>
        <end position="277"/>
    </location>
</feature>
<dbReference type="SUPFAM" id="SSF53448">
    <property type="entry name" value="Nucleotide-diphospho-sugar transferases"/>
    <property type="match status" value="1"/>
</dbReference>
<dbReference type="EMBL" id="OX336425">
    <property type="protein sequence ID" value="CAI2769359.1"/>
    <property type="molecule type" value="Genomic_DNA"/>
</dbReference>
<dbReference type="AlphaFoldDB" id="A0A9W4TJD0"/>
<sequence>MQLSVIILNYNVRYFLEQCVLSVQDAISSLDAEIIVVDNNSSDESCLMMKTKFPGVKLIQNDTNFGFPKGNNIGVAAARGKYICILNPDTVVAENTFKKIVAFAEMQVNLGIVGCKLIDGTGAFLPESKRGIPTPWVAFTKIFGLYKIFPKWKLFNQYYAQHLGTNESGKVDVLVGAFMLMTRDLYLELEGFDEKCFMYADDIDLSYRALQRKKCNYYYHETTVLHYKGESTVKDEKYMKRFQEAMSFFYQKHFRKSWFFEFFIQIGIWFFSFVKMFQGKTKSKPLPERVVFYSSNRILSEKLPKILKNKVTFLDFKKEKMVNSCQVFEGKRVEIILDNQYVSFEKCIKIIETVKDKNITFKIFPKNANFIIGSNLRNDRGQIVKIE</sequence>
<keyword evidence="3" id="KW-0328">Glycosyltransferase</keyword>
<accession>A0A9W4TJD0</accession>
<dbReference type="Pfam" id="PF00535">
    <property type="entry name" value="Glycos_transf_2"/>
    <property type="match status" value="1"/>
</dbReference>
<dbReference type="GO" id="GO:0102096">
    <property type="term" value="F:decaprenyl-N-acetyl-alpha-D-glucosaminyl-pyrophosphate:dTDP-alpha-L-rhamnose rhamnosyltransferase activity"/>
    <property type="evidence" value="ECO:0007669"/>
    <property type="project" value="UniProtKB-EC"/>
</dbReference>
<evidence type="ECO:0000256" key="1">
    <source>
        <dbReference type="SAM" id="Phobius"/>
    </source>
</evidence>
<dbReference type="Proteomes" id="UP001152749">
    <property type="component" value="Chromosome"/>
</dbReference>
<gene>
    <name evidence="3" type="ORF">TRV642_4733</name>
</gene>
<dbReference type="KEGG" id="fcs:TRV642_4733"/>
<dbReference type="PANTHER" id="PTHR43179:SF7">
    <property type="entry name" value="RHAMNOSYLTRANSFERASE WBBL"/>
    <property type="match status" value="1"/>
</dbReference>
<evidence type="ECO:0000313" key="3">
    <source>
        <dbReference type="EMBL" id="CAI2769359.1"/>
    </source>
</evidence>
<dbReference type="Gene3D" id="3.90.550.10">
    <property type="entry name" value="Spore Coat Polysaccharide Biosynthesis Protein SpsA, Chain A"/>
    <property type="match status" value="1"/>
</dbReference>
<keyword evidence="1" id="KW-0812">Transmembrane</keyword>
<dbReference type="InterPro" id="IPR029044">
    <property type="entry name" value="Nucleotide-diphossugar_trans"/>
</dbReference>
<keyword evidence="1" id="KW-0472">Membrane</keyword>
<reference evidence="3" key="1">
    <citation type="submission" date="2022-09" db="EMBL/GenBank/DDBJ databases">
        <authorList>
            <person name="Duchaud E."/>
        </authorList>
    </citation>
    <scope>NUCLEOTIDE SEQUENCE</scope>
    <source>
        <strain evidence="3">TRV642</strain>
    </source>
</reference>